<evidence type="ECO:0000313" key="2">
    <source>
        <dbReference type="EMBL" id="CAD7001749.1"/>
    </source>
</evidence>
<evidence type="ECO:0000256" key="1">
    <source>
        <dbReference type="SAM" id="MobiDB-lite"/>
    </source>
</evidence>
<feature type="region of interest" description="Disordered" evidence="1">
    <location>
        <begin position="1"/>
        <end position="79"/>
    </location>
</feature>
<name>A0A811URG8_CERCA</name>
<dbReference type="Proteomes" id="UP000606786">
    <property type="component" value="Unassembled WGS sequence"/>
</dbReference>
<accession>A0A811URG8</accession>
<dbReference type="EMBL" id="CAJHJT010000023">
    <property type="protein sequence ID" value="CAD7001749.1"/>
    <property type="molecule type" value="Genomic_DNA"/>
</dbReference>
<sequence>MASQTTPQLNRVVKSANSTILFNKGTQTRDHPEESISQKRTSLANKQGAKVIRKPQPQDVEKPKQSSGTGDKTKTFATGQVHNLGSWTKVVARKKSNKSVKAVKPDAVILKKADNCSYAEILKIIKTQPQLQQFSESVKRIRKTADDELLLELKKQDAQATRQFKQAVECAIGG</sequence>
<keyword evidence="3" id="KW-1185">Reference proteome</keyword>
<organism evidence="2 3">
    <name type="scientific">Ceratitis capitata</name>
    <name type="common">Mediterranean fruit fly</name>
    <name type="synonym">Tephritis capitata</name>
    <dbReference type="NCBI Taxonomy" id="7213"/>
    <lineage>
        <taxon>Eukaryota</taxon>
        <taxon>Metazoa</taxon>
        <taxon>Ecdysozoa</taxon>
        <taxon>Arthropoda</taxon>
        <taxon>Hexapoda</taxon>
        <taxon>Insecta</taxon>
        <taxon>Pterygota</taxon>
        <taxon>Neoptera</taxon>
        <taxon>Endopterygota</taxon>
        <taxon>Diptera</taxon>
        <taxon>Brachycera</taxon>
        <taxon>Muscomorpha</taxon>
        <taxon>Tephritoidea</taxon>
        <taxon>Tephritidae</taxon>
        <taxon>Ceratitis</taxon>
        <taxon>Ceratitis</taxon>
    </lineage>
</organism>
<gene>
    <name evidence="2" type="ORF">CCAP1982_LOCUS10239</name>
</gene>
<evidence type="ECO:0000313" key="3">
    <source>
        <dbReference type="Proteomes" id="UP000606786"/>
    </source>
</evidence>
<feature type="non-terminal residue" evidence="2">
    <location>
        <position position="1"/>
    </location>
</feature>
<feature type="compositionally biased region" description="Polar residues" evidence="1">
    <location>
        <begin position="65"/>
        <end position="79"/>
    </location>
</feature>
<dbReference type="AlphaFoldDB" id="A0A811URG8"/>
<feature type="compositionally biased region" description="Basic and acidic residues" evidence="1">
    <location>
        <begin position="27"/>
        <end position="37"/>
    </location>
</feature>
<feature type="compositionally biased region" description="Polar residues" evidence="1">
    <location>
        <begin position="1"/>
        <end position="26"/>
    </location>
</feature>
<protein>
    <submittedName>
        <fullName evidence="2">(Mediterranean fruit fly) hypothetical protein</fullName>
    </submittedName>
</protein>
<reference evidence="2" key="1">
    <citation type="submission" date="2020-11" db="EMBL/GenBank/DDBJ databases">
        <authorList>
            <person name="Whitehead M."/>
        </authorList>
    </citation>
    <scope>NUCLEOTIDE SEQUENCE</scope>
    <source>
        <strain evidence="2">EGII</strain>
    </source>
</reference>
<proteinExistence type="predicted"/>
<comment type="caution">
    <text evidence="2">The sequence shown here is derived from an EMBL/GenBank/DDBJ whole genome shotgun (WGS) entry which is preliminary data.</text>
</comment>